<dbReference type="InterPro" id="IPR024311">
    <property type="entry name" value="Lipocalin-like"/>
</dbReference>
<evidence type="ECO:0000256" key="1">
    <source>
        <dbReference type="SAM" id="SignalP"/>
    </source>
</evidence>
<protein>
    <submittedName>
        <fullName evidence="3">Lipocalin-like domain-containing protein</fullName>
    </submittedName>
</protein>
<feature type="signal peptide" evidence="1">
    <location>
        <begin position="1"/>
        <end position="26"/>
    </location>
</feature>
<dbReference type="Pfam" id="PF13648">
    <property type="entry name" value="Lipocalin_4"/>
    <property type="match status" value="1"/>
</dbReference>
<feature type="domain" description="Lipocalin-like" evidence="2">
    <location>
        <begin position="42"/>
        <end position="124"/>
    </location>
</feature>
<dbReference type="AlphaFoldDB" id="A0A1I2F416"/>
<dbReference type="STRING" id="1003.SAMN04488541_101239"/>
<reference evidence="3 4" key="1">
    <citation type="submission" date="2016-10" db="EMBL/GenBank/DDBJ databases">
        <authorList>
            <person name="de Groot N.N."/>
        </authorList>
    </citation>
    <scope>NUCLEOTIDE SEQUENCE [LARGE SCALE GENOMIC DNA]</scope>
    <source>
        <strain>GEY</strain>
        <strain evidence="4">DSM 9560</strain>
    </source>
</reference>
<dbReference type="OrthoDB" id="762635at2"/>
<dbReference type="Proteomes" id="UP000199513">
    <property type="component" value="Unassembled WGS sequence"/>
</dbReference>
<evidence type="ECO:0000313" key="3">
    <source>
        <dbReference type="EMBL" id="SFE99261.1"/>
    </source>
</evidence>
<organism evidence="3 4">
    <name type="scientific">Thermoflexibacter ruber</name>
    <dbReference type="NCBI Taxonomy" id="1003"/>
    <lineage>
        <taxon>Bacteria</taxon>
        <taxon>Pseudomonadati</taxon>
        <taxon>Bacteroidota</taxon>
        <taxon>Cytophagia</taxon>
        <taxon>Cytophagales</taxon>
        <taxon>Thermoflexibacteraceae</taxon>
        <taxon>Thermoflexibacter</taxon>
    </lineage>
</organism>
<dbReference type="PROSITE" id="PS51257">
    <property type="entry name" value="PROKAR_LIPOPROTEIN"/>
    <property type="match status" value="1"/>
</dbReference>
<dbReference type="EMBL" id="FONY01000012">
    <property type="protein sequence ID" value="SFE99261.1"/>
    <property type="molecule type" value="Genomic_DNA"/>
</dbReference>
<sequence>MKLLQYLVSKKLLFAASFIILLSACGGGGGGSTPKTLLEILSKNWRITKVTINGTVDTQGNYSNYRIVLQQNGTYAVTLGNSPVNIVINPANNGRWEITDNETSITFDKGTPNEFKVTLVTKTETSFSVRFKVPRSVNKTEPEYIIEFTAVS</sequence>
<feature type="chain" id="PRO_5011458498" evidence="1">
    <location>
        <begin position="27"/>
        <end position="152"/>
    </location>
</feature>
<evidence type="ECO:0000313" key="4">
    <source>
        <dbReference type="Proteomes" id="UP000199513"/>
    </source>
</evidence>
<accession>A0A1I2F416</accession>
<keyword evidence="1" id="KW-0732">Signal</keyword>
<dbReference type="RefSeq" id="WP_091543718.1">
    <property type="nucleotide sequence ID" value="NZ_FONY01000012.1"/>
</dbReference>
<evidence type="ECO:0000259" key="2">
    <source>
        <dbReference type="Pfam" id="PF13648"/>
    </source>
</evidence>
<keyword evidence="4" id="KW-1185">Reference proteome</keyword>
<gene>
    <name evidence="3" type="ORF">SAMN04488541_101239</name>
</gene>
<name>A0A1I2F416_9BACT</name>
<proteinExistence type="predicted"/>